<comment type="caution">
    <text evidence="16">The sequence shown here is derived from an EMBL/GenBank/DDBJ whole genome shotgun (WGS) entry which is preliminary data.</text>
</comment>
<protein>
    <recommendedName>
        <fullName evidence="4">protein-serine/threonine phosphatase</fullName>
        <ecNumber evidence="4">3.1.3.16</ecNumber>
    </recommendedName>
</protein>
<evidence type="ECO:0000256" key="6">
    <source>
        <dbReference type="ARBA" id="ARBA00022723"/>
    </source>
</evidence>
<keyword evidence="9 13" id="KW-0904">Protein phosphatase</keyword>
<dbReference type="FunFam" id="3.60.40.10:FF:000025">
    <property type="entry name" value="Protein phosphatase 2C 16"/>
    <property type="match status" value="1"/>
</dbReference>
<comment type="cofactor">
    <cofactor evidence="1">
        <name>Mn(2+)</name>
        <dbReference type="ChEBI" id="CHEBI:29035"/>
    </cofactor>
</comment>
<comment type="cofactor">
    <cofactor evidence="2">
        <name>Mg(2+)</name>
        <dbReference type="ChEBI" id="CHEBI:18420"/>
    </cofactor>
</comment>
<evidence type="ECO:0000256" key="14">
    <source>
        <dbReference type="SAM" id="MobiDB-lite"/>
    </source>
</evidence>
<dbReference type="EC" id="3.1.3.16" evidence="4"/>
<gene>
    <name evidence="16" type="ORF">OPV22_029638</name>
</gene>
<dbReference type="EMBL" id="JAQQAF010000008">
    <property type="protein sequence ID" value="KAJ8467086.1"/>
    <property type="molecule type" value="Genomic_DNA"/>
</dbReference>
<dbReference type="GO" id="GO:0046872">
    <property type="term" value="F:metal ion binding"/>
    <property type="evidence" value="ECO:0007669"/>
    <property type="project" value="UniProtKB-KW"/>
</dbReference>
<sequence>MDEMPPALALPSQVGSSLCDSALEGARRKRSAEAEGLPSNPMPASGSGSAADVEQTEVMAPVPSALEEDGDDLEVRTIPGSDEEDPLSIEPEMSAGSSSSVVSDSSNLSCAIDEFSISDSSGEMGTPSSMDVGTVHGNAVPGPASWELVANPLAVSMNVATPSIIELGNPESRRGGDGSHLQSLFLMERLPLWGFVTICGRRPEMEDAVVVVPHFFEVPLWMLIGDQSMDGLDPDVIRIPLHFFGVYDGHGGAQVANYCRERLHLVLVQQLENLAKDLGGTSHSDWKKHWEKAFVDCFQKVDDQVGGKESRGNMGSTAEAQSEGDMLCPNVLIEAVAPETVGSTAVVAVVCSSHIIIANCGDSRAVLCRGKQPIPLSVDHKPNRDDEYARIEAQGGKVIQWNGYRVFGVLAMSRSIGDRYLKPWIIPEPEVTIVPRAREDECLILASDGLWDVMSNEEVCDVARRRILLWHKKNGPVSAATQRGEGTDPAAQAAAECLSRLAVQKGSKDNITVIVVDLKAQRKFKSKS</sequence>
<reference evidence="16 17" key="1">
    <citation type="submission" date="2022-12" db="EMBL/GenBank/DDBJ databases">
        <title>Chromosome-scale assembly of the Ensete ventricosum genome.</title>
        <authorList>
            <person name="Dussert Y."/>
            <person name="Stocks J."/>
            <person name="Wendawek A."/>
            <person name="Woldeyes F."/>
            <person name="Nichols R.A."/>
            <person name="Borrell J.S."/>
        </authorList>
    </citation>
    <scope>NUCLEOTIDE SEQUENCE [LARGE SCALE GENOMIC DNA]</scope>
    <source>
        <strain evidence="17">cv. Maze</strain>
        <tissue evidence="16">Seeds</tissue>
    </source>
</reference>
<evidence type="ECO:0000256" key="2">
    <source>
        <dbReference type="ARBA" id="ARBA00001946"/>
    </source>
</evidence>
<evidence type="ECO:0000256" key="8">
    <source>
        <dbReference type="ARBA" id="ARBA00022842"/>
    </source>
</evidence>
<dbReference type="GO" id="GO:0004722">
    <property type="term" value="F:protein serine/threonine phosphatase activity"/>
    <property type="evidence" value="ECO:0007669"/>
    <property type="project" value="UniProtKB-EC"/>
</dbReference>
<evidence type="ECO:0000256" key="4">
    <source>
        <dbReference type="ARBA" id="ARBA00013081"/>
    </source>
</evidence>
<dbReference type="CDD" id="cd00143">
    <property type="entry name" value="PP2Cc"/>
    <property type="match status" value="1"/>
</dbReference>
<keyword evidence="8" id="KW-0460">Magnesium</keyword>
<dbReference type="PANTHER" id="PTHR47992">
    <property type="entry name" value="PROTEIN PHOSPHATASE"/>
    <property type="match status" value="1"/>
</dbReference>
<keyword evidence="17" id="KW-1185">Reference proteome</keyword>
<dbReference type="InterPro" id="IPR000222">
    <property type="entry name" value="PP2C_BS"/>
</dbReference>
<feature type="compositionally biased region" description="Low complexity" evidence="14">
    <location>
        <begin position="94"/>
        <end position="103"/>
    </location>
</feature>
<feature type="domain" description="PPM-type phosphatase" evidence="15">
    <location>
        <begin position="192"/>
        <end position="518"/>
    </location>
</feature>
<dbReference type="AlphaFoldDB" id="A0AAV8P6B0"/>
<name>A0AAV8P6B0_ENSVE</name>
<evidence type="ECO:0000256" key="10">
    <source>
        <dbReference type="ARBA" id="ARBA00023211"/>
    </source>
</evidence>
<evidence type="ECO:0000313" key="17">
    <source>
        <dbReference type="Proteomes" id="UP001222027"/>
    </source>
</evidence>
<feature type="region of interest" description="Disordered" evidence="14">
    <location>
        <begin position="1"/>
        <end position="103"/>
    </location>
</feature>
<comment type="catalytic activity">
    <reaction evidence="11">
        <text>O-phospho-L-seryl-[protein] + H2O = L-seryl-[protein] + phosphate</text>
        <dbReference type="Rhea" id="RHEA:20629"/>
        <dbReference type="Rhea" id="RHEA-COMP:9863"/>
        <dbReference type="Rhea" id="RHEA-COMP:11604"/>
        <dbReference type="ChEBI" id="CHEBI:15377"/>
        <dbReference type="ChEBI" id="CHEBI:29999"/>
        <dbReference type="ChEBI" id="CHEBI:43474"/>
        <dbReference type="ChEBI" id="CHEBI:83421"/>
        <dbReference type="EC" id="3.1.3.16"/>
    </reaction>
</comment>
<evidence type="ECO:0000256" key="12">
    <source>
        <dbReference type="ARBA" id="ARBA00048336"/>
    </source>
</evidence>
<proteinExistence type="inferred from homology"/>
<dbReference type="Pfam" id="PF00481">
    <property type="entry name" value="PP2C"/>
    <property type="match status" value="1"/>
</dbReference>
<dbReference type="Gene3D" id="3.60.40.10">
    <property type="entry name" value="PPM-type phosphatase domain"/>
    <property type="match status" value="1"/>
</dbReference>
<dbReference type="SMART" id="SM00332">
    <property type="entry name" value="PP2Cc"/>
    <property type="match status" value="1"/>
</dbReference>
<dbReference type="InterPro" id="IPR036457">
    <property type="entry name" value="PPM-type-like_dom_sf"/>
</dbReference>
<dbReference type="SUPFAM" id="SSF81606">
    <property type="entry name" value="PP2C-like"/>
    <property type="match status" value="1"/>
</dbReference>
<accession>A0AAV8P6B0</accession>
<evidence type="ECO:0000313" key="16">
    <source>
        <dbReference type="EMBL" id="KAJ8467086.1"/>
    </source>
</evidence>
<dbReference type="InterPro" id="IPR015655">
    <property type="entry name" value="PP2C"/>
</dbReference>
<evidence type="ECO:0000256" key="7">
    <source>
        <dbReference type="ARBA" id="ARBA00022801"/>
    </source>
</evidence>
<keyword evidence="6" id="KW-0479">Metal-binding</keyword>
<comment type="catalytic activity">
    <reaction evidence="12">
        <text>O-phospho-L-threonyl-[protein] + H2O = L-threonyl-[protein] + phosphate</text>
        <dbReference type="Rhea" id="RHEA:47004"/>
        <dbReference type="Rhea" id="RHEA-COMP:11060"/>
        <dbReference type="Rhea" id="RHEA-COMP:11605"/>
        <dbReference type="ChEBI" id="CHEBI:15377"/>
        <dbReference type="ChEBI" id="CHEBI:30013"/>
        <dbReference type="ChEBI" id="CHEBI:43474"/>
        <dbReference type="ChEBI" id="CHEBI:61977"/>
        <dbReference type="EC" id="3.1.3.16"/>
    </reaction>
</comment>
<dbReference type="InterPro" id="IPR001932">
    <property type="entry name" value="PPM-type_phosphatase-like_dom"/>
</dbReference>
<comment type="similarity">
    <text evidence="3 13">Belongs to the PP2C family.</text>
</comment>
<evidence type="ECO:0000256" key="1">
    <source>
        <dbReference type="ARBA" id="ARBA00001936"/>
    </source>
</evidence>
<dbReference type="GO" id="GO:0009738">
    <property type="term" value="P:abscisic acid-activated signaling pathway"/>
    <property type="evidence" value="ECO:0007669"/>
    <property type="project" value="UniProtKB-KW"/>
</dbReference>
<evidence type="ECO:0000256" key="3">
    <source>
        <dbReference type="ARBA" id="ARBA00006702"/>
    </source>
</evidence>
<keyword evidence="10" id="KW-0464">Manganese</keyword>
<organism evidence="16 17">
    <name type="scientific">Ensete ventricosum</name>
    <name type="common">Abyssinian banana</name>
    <name type="synonym">Musa ensete</name>
    <dbReference type="NCBI Taxonomy" id="4639"/>
    <lineage>
        <taxon>Eukaryota</taxon>
        <taxon>Viridiplantae</taxon>
        <taxon>Streptophyta</taxon>
        <taxon>Embryophyta</taxon>
        <taxon>Tracheophyta</taxon>
        <taxon>Spermatophyta</taxon>
        <taxon>Magnoliopsida</taxon>
        <taxon>Liliopsida</taxon>
        <taxon>Zingiberales</taxon>
        <taxon>Musaceae</taxon>
        <taxon>Ensete</taxon>
    </lineage>
</organism>
<evidence type="ECO:0000256" key="9">
    <source>
        <dbReference type="ARBA" id="ARBA00022912"/>
    </source>
</evidence>
<dbReference type="Proteomes" id="UP001222027">
    <property type="component" value="Unassembled WGS sequence"/>
</dbReference>
<dbReference type="PROSITE" id="PS01032">
    <property type="entry name" value="PPM_1"/>
    <property type="match status" value="1"/>
</dbReference>
<keyword evidence="5" id="KW-0938">Abscisic acid signaling pathway</keyword>
<evidence type="ECO:0000256" key="11">
    <source>
        <dbReference type="ARBA" id="ARBA00047761"/>
    </source>
</evidence>
<evidence type="ECO:0000259" key="15">
    <source>
        <dbReference type="PROSITE" id="PS51746"/>
    </source>
</evidence>
<keyword evidence="7 13" id="KW-0378">Hydrolase</keyword>
<evidence type="ECO:0000256" key="5">
    <source>
        <dbReference type="ARBA" id="ARBA00022682"/>
    </source>
</evidence>
<evidence type="ECO:0000256" key="13">
    <source>
        <dbReference type="RuleBase" id="RU003465"/>
    </source>
</evidence>
<dbReference type="PROSITE" id="PS51746">
    <property type="entry name" value="PPM_2"/>
    <property type="match status" value="1"/>
</dbReference>